<feature type="transmembrane region" description="Helical" evidence="1">
    <location>
        <begin position="199"/>
        <end position="218"/>
    </location>
</feature>
<evidence type="ECO:0000313" key="3">
    <source>
        <dbReference type="EMBL" id="TLG77210.1"/>
    </source>
</evidence>
<organism evidence="3 4">
    <name type="scientific">Culicoidibacter larvae</name>
    <dbReference type="NCBI Taxonomy" id="2579976"/>
    <lineage>
        <taxon>Bacteria</taxon>
        <taxon>Bacillati</taxon>
        <taxon>Bacillota</taxon>
        <taxon>Culicoidibacteria</taxon>
        <taxon>Culicoidibacterales</taxon>
        <taxon>Culicoidibacteraceae</taxon>
        <taxon>Culicoidibacter</taxon>
    </lineage>
</organism>
<gene>
    <name evidence="3" type="ORF">FEZ08_00920</name>
</gene>
<feature type="chain" id="PRO_5024387807" description="NEAT domain-containing protein" evidence="2">
    <location>
        <begin position="28"/>
        <end position="235"/>
    </location>
</feature>
<dbReference type="Proteomes" id="UP000306912">
    <property type="component" value="Unassembled WGS sequence"/>
</dbReference>
<keyword evidence="1" id="KW-1133">Transmembrane helix</keyword>
<dbReference type="OrthoDB" id="3076444at2"/>
<evidence type="ECO:0000256" key="2">
    <source>
        <dbReference type="SAM" id="SignalP"/>
    </source>
</evidence>
<feature type="signal peptide" evidence="2">
    <location>
        <begin position="1"/>
        <end position="27"/>
    </location>
</feature>
<evidence type="ECO:0000313" key="4">
    <source>
        <dbReference type="Proteomes" id="UP000306912"/>
    </source>
</evidence>
<comment type="caution">
    <text evidence="3">The sequence shown here is derived from an EMBL/GenBank/DDBJ whole genome shotgun (WGS) entry which is preliminary data.</text>
</comment>
<accession>A0A5R8QHP8</accession>
<protein>
    <recommendedName>
        <fullName evidence="5">NEAT domain-containing protein</fullName>
    </recommendedName>
</protein>
<dbReference type="InParanoid" id="A0A5R8QHP8"/>
<keyword evidence="4" id="KW-1185">Reference proteome</keyword>
<keyword evidence="1" id="KW-0472">Membrane</keyword>
<dbReference type="EMBL" id="VBWP01000001">
    <property type="protein sequence ID" value="TLG77210.1"/>
    <property type="molecule type" value="Genomic_DNA"/>
</dbReference>
<evidence type="ECO:0000256" key="1">
    <source>
        <dbReference type="SAM" id="Phobius"/>
    </source>
</evidence>
<evidence type="ECO:0008006" key="5">
    <source>
        <dbReference type="Google" id="ProtNLM"/>
    </source>
</evidence>
<dbReference type="RefSeq" id="WP_138189818.1">
    <property type="nucleotide sequence ID" value="NZ_VBWP01000001.1"/>
</dbReference>
<dbReference type="AlphaFoldDB" id="A0A5R8QHP8"/>
<name>A0A5R8QHP8_9FIRM</name>
<keyword evidence="1" id="KW-0812">Transmembrane</keyword>
<keyword evidence="2" id="KW-0732">Signal</keyword>
<sequence length="235" mass="25352">MRKLRRSVAAVLMLLFLAGATSIPAFAIEPNVYDSKDEAAAAETKVLEESGSRPGTYPVTVSYHEDGKTISAVAYVTVEGKYTVIVEPIAIDAQAIHLRVDEVSVMTNEAWIERADAHAWNMQTLAELPIVSVDASLVKAVPGHYSVTFATVEGVSTTVPVLVSQVGASGENTLYGANNEALGSGFGWFESFGFTVLKVFILTMLLLPLVLLFFQFFLSSKLMKELEGITDRGGK</sequence>
<proteinExistence type="predicted"/>
<reference evidence="3 4" key="1">
    <citation type="submission" date="2019-05" db="EMBL/GenBank/DDBJ databases">
        <title>Culicoidintestinum kansasii gen. nov., sp. nov. from the gastrointestinal tract of the biting midge, Culicoides sonorensis.</title>
        <authorList>
            <person name="Neupane S."/>
            <person name="Ghosh A."/>
            <person name="Gunther S."/>
            <person name="Martin K."/>
            <person name="Zurek L."/>
        </authorList>
    </citation>
    <scope>NUCLEOTIDE SEQUENCE [LARGE SCALE GENOMIC DNA]</scope>
    <source>
        <strain evidence="3 4">CS-1</strain>
    </source>
</reference>